<keyword evidence="3" id="KW-1185">Reference proteome</keyword>
<organism evidence="2 3">
    <name type="scientific">Azospirillum doebereinerae</name>
    <dbReference type="NCBI Taxonomy" id="92933"/>
    <lineage>
        <taxon>Bacteria</taxon>
        <taxon>Pseudomonadati</taxon>
        <taxon>Pseudomonadota</taxon>
        <taxon>Alphaproteobacteria</taxon>
        <taxon>Rhodospirillales</taxon>
        <taxon>Azospirillaceae</taxon>
        <taxon>Azospirillum</taxon>
    </lineage>
</organism>
<dbReference type="Gene3D" id="3.30.450.20">
    <property type="entry name" value="PAS domain"/>
    <property type="match status" value="1"/>
</dbReference>
<dbReference type="InterPro" id="IPR035965">
    <property type="entry name" value="PAS-like_dom_sf"/>
</dbReference>
<evidence type="ECO:0000313" key="3">
    <source>
        <dbReference type="Proteomes" id="UP000280346"/>
    </source>
</evidence>
<dbReference type="PROSITE" id="PS50112">
    <property type="entry name" value="PAS"/>
    <property type="match status" value="1"/>
</dbReference>
<dbReference type="SUPFAM" id="SSF55785">
    <property type="entry name" value="PYP-like sensor domain (PAS domain)"/>
    <property type="match status" value="1"/>
</dbReference>
<dbReference type="Pfam" id="PF08447">
    <property type="entry name" value="PAS_3"/>
    <property type="match status" value="1"/>
</dbReference>
<feature type="domain" description="PAS" evidence="1">
    <location>
        <begin position="26"/>
        <end position="61"/>
    </location>
</feature>
<dbReference type="Proteomes" id="UP000280346">
    <property type="component" value="Unassembled WGS sequence"/>
</dbReference>
<evidence type="ECO:0000313" key="2">
    <source>
        <dbReference type="EMBL" id="RUQ70137.1"/>
    </source>
</evidence>
<accession>A0A3S0WYR6</accession>
<dbReference type="OrthoDB" id="266313at2"/>
<sequence>MTSRGATLTGHERKFGSDEIIVSKTNLKGIITYANDVFLRISGFSEAELLGRPHNIVRHPDMPRCVYRLLWQRITAGHEIFAYVVNRAQNGDHYWVFAHVTPVFGPDGAIAGYHSSRRRPERGAVTAATGLYALLREEEARHRSPADGMTAAAERLDEILRGKGVSYDEFVLGL</sequence>
<dbReference type="InterPro" id="IPR013655">
    <property type="entry name" value="PAS_fold_3"/>
</dbReference>
<name>A0A3S0WYR6_9PROT</name>
<proteinExistence type="predicted"/>
<dbReference type="NCBIfam" id="TIGR00229">
    <property type="entry name" value="sensory_box"/>
    <property type="match status" value="1"/>
</dbReference>
<dbReference type="RefSeq" id="WP_126998895.1">
    <property type="nucleotide sequence ID" value="NZ_JBNPXW010000002.1"/>
</dbReference>
<dbReference type="EMBL" id="RZIJ01000010">
    <property type="protein sequence ID" value="RUQ70137.1"/>
    <property type="molecule type" value="Genomic_DNA"/>
</dbReference>
<evidence type="ECO:0000259" key="1">
    <source>
        <dbReference type="PROSITE" id="PS50112"/>
    </source>
</evidence>
<gene>
    <name evidence="2" type="ORF">EJ913_14115</name>
</gene>
<dbReference type="AlphaFoldDB" id="A0A3S0WYR6"/>
<protein>
    <submittedName>
        <fullName evidence="2">PAS domain S-box protein</fullName>
    </submittedName>
</protein>
<dbReference type="InterPro" id="IPR000014">
    <property type="entry name" value="PAS"/>
</dbReference>
<comment type="caution">
    <text evidence="2">The sequence shown here is derived from an EMBL/GenBank/DDBJ whole genome shotgun (WGS) entry which is preliminary data.</text>
</comment>
<dbReference type="CDD" id="cd00130">
    <property type="entry name" value="PAS"/>
    <property type="match status" value="1"/>
</dbReference>
<reference evidence="2 3" key="1">
    <citation type="submission" date="2018-12" db="EMBL/GenBank/DDBJ databases">
        <authorList>
            <person name="Yang Y."/>
        </authorList>
    </citation>
    <scope>NUCLEOTIDE SEQUENCE [LARGE SCALE GENOMIC DNA]</scope>
    <source>
        <strain evidence="2 3">GSF71</strain>
    </source>
</reference>